<dbReference type="GO" id="GO:0005768">
    <property type="term" value="C:endosome"/>
    <property type="evidence" value="ECO:0007669"/>
    <property type="project" value="TreeGrafter"/>
</dbReference>
<feature type="domain" description="Integrator complex subunit 4/Protein SIEL C-terminal Ig-like" evidence="3">
    <location>
        <begin position="788"/>
        <end position="903"/>
    </location>
</feature>
<keyword evidence="5" id="KW-1185">Reference proteome</keyword>
<dbReference type="Gene3D" id="1.25.10.10">
    <property type="entry name" value="Leucine-rich Repeat Variant"/>
    <property type="match status" value="2"/>
</dbReference>
<name>A0AAV9MKH6_9SOLN</name>
<protein>
    <recommendedName>
        <fullName evidence="3">Integrator complex subunit 4/Protein SIEL C-terminal Ig-like domain-containing protein</fullName>
    </recommendedName>
</protein>
<keyword evidence="2" id="KW-0539">Nucleus</keyword>
<dbReference type="InterPro" id="IPR016024">
    <property type="entry name" value="ARM-type_fold"/>
</dbReference>
<dbReference type="SUPFAM" id="SSF48371">
    <property type="entry name" value="ARM repeat"/>
    <property type="match status" value="1"/>
</dbReference>
<dbReference type="GO" id="GO:0010496">
    <property type="term" value="P:intercellular transport"/>
    <property type="evidence" value="ECO:0007669"/>
    <property type="project" value="TreeGrafter"/>
</dbReference>
<organism evidence="4 5">
    <name type="scientific">Solanum pinnatisectum</name>
    <name type="common">tansyleaf nightshade</name>
    <dbReference type="NCBI Taxonomy" id="50273"/>
    <lineage>
        <taxon>Eukaryota</taxon>
        <taxon>Viridiplantae</taxon>
        <taxon>Streptophyta</taxon>
        <taxon>Embryophyta</taxon>
        <taxon>Tracheophyta</taxon>
        <taxon>Spermatophyta</taxon>
        <taxon>Magnoliopsida</taxon>
        <taxon>eudicotyledons</taxon>
        <taxon>Gunneridae</taxon>
        <taxon>Pentapetalae</taxon>
        <taxon>asterids</taxon>
        <taxon>lamiids</taxon>
        <taxon>Solanales</taxon>
        <taxon>Solanaceae</taxon>
        <taxon>Solanoideae</taxon>
        <taxon>Solaneae</taxon>
        <taxon>Solanum</taxon>
    </lineage>
</organism>
<dbReference type="Proteomes" id="UP001311915">
    <property type="component" value="Unassembled WGS sequence"/>
</dbReference>
<gene>
    <name evidence="4" type="ORF">R3W88_002232</name>
</gene>
<evidence type="ECO:0000256" key="2">
    <source>
        <dbReference type="ARBA" id="ARBA00023242"/>
    </source>
</evidence>
<evidence type="ECO:0000313" key="4">
    <source>
        <dbReference type="EMBL" id="KAK4738535.1"/>
    </source>
</evidence>
<dbReference type="InterPro" id="IPR057412">
    <property type="entry name" value="INTS4_C"/>
</dbReference>
<dbReference type="InterPro" id="IPR011989">
    <property type="entry name" value="ARM-like"/>
</dbReference>
<reference evidence="4 5" key="1">
    <citation type="submission" date="2023-10" db="EMBL/GenBank/DDBJ databases">
        <title>Genome-Wide Identification Analysis in wild type Solanum Pinnatisectum Reveals Some Genes Defensing Phytophthora Infestans.</title>
        <authorList>
            <person name="Sun C."/>
        </authorList>
    </citation>
    <scope>NUCLEOTIDE SEQUENCE [LARGE SCALE GENOMIC DNA]</scope>
    <source>
        <strain evidence="4">LQN</strain>
        <tissue evidence="4">Leaf</tissue>
    </source>
</reference>
<dbReference type="EMBL" id="JAWPEI010000001">
    <property type="protein sequence ID" value="KAK4738535.1"/>
    <property type="molecule type" value="Genomic_DNA"/>
</dbReference>
<evidence type="ECO:0000313" key="5">
    <source>
        <dbReference type="Proteomes" id="UP001311915"/>
    </source>
</evidence>
<proteinExistence type="predicted"/>
<dbReference type="PANTHER" id="PTHR20938:SF0">
    <property type="entry name" value="INTEGRATOR COMPLEX SUBUNIT 4"/>
    <property type="match status" value="1"/>
</dbReference>
<sequence length="907" mass="102867">MEHLLRSNLETNGNNNPQAILQALSLISNPSTSDSTLSSIAKVLIISLKCPNPNSNSHRFIHHHILRLFSLLLYRCPHLHHNLISAIREFSLLPSTSTRLLVDALTCLSISDSNVNDESTFLSLVFRPCVSVRHWLLLNVSKFDIRPSVLLTVLLGFTKDPYPCIRNVALSGLADLCKCIVVEDESLIKGCYFRAVERLFDSEDLVRCSAVHAVSACGQLIVAKQESKGDWSDALFLQLCSMVRDMSVKVRVEAFNALGKIETVSEYILLQTLSKKASSITKEMNFPGQYSETLFRMPAESAVLAFLHGLEDEFDVVRVSACRALQSLAIHSAGFSKMVVNLLMGILNDDSMAVKLQALDTLHHITLFRLLKVQQPHLHMFLGILLDSHSLIRCRARKDEAEVFSALFMIGQNHREFLVRLINEASQMIEPSSGGKLGYDNVRKASYLVLATSAPVSMKQQTCSVPPRMFSYAVTLLGRISRSFADIIDQRTLLAYLSCCSRFTFVSAPEFFKMEEHRLLPHQNNKMEEHLEEVDVQLTQRREISEYDSWRKLQLKEAESSLLDFQVERNKERNCVNIILQVVIDIWPSLKLGMINEVTCTLRSLKGELGTRSNHNHMGELVFALQYIDALEQLGYLWHHLVFSKEFYFHEWGKLECSLKKLDRCLRDMRYKLVGLTKEDNFLILELIIANGILTLCNIEACANKTTLKKLHSVMSCIEHICGEGSTESSNFVVEVQKTLSEIDTTSSSILDNPYLLLKSLEHFTPRKVVSSGNLKYMEAELHFQGNEFQNPLPFISRLPVGLSLDIKLHNISSESRLWIKMSCEEKLTQFVFLDLHDIEGDDEVRKFTFVAPFYQIPKANCFSLKICIVLECISDGDQLFRSCGGPKHEVVHLCEDKEVYFSGQVR</sequence>
<dbReference type="AlphaFoldDB" id="A0AAV9MKH6"/>
<comment type="caution">
    <text evidence="4">The sequence shown here is derived from an EMBL/GenBank/DDBJ whole genome shotgun (WGS) entry which is preliminary data.</text>
</comment>
<comment type="subcellular location">
    <subcellularLocation>
        <location evidence="1">Nucleus</location>
    </subcellularLocation>
</comment>
<evidence type="ECO:0000256" key="1">
    <source>
        <dbReference type="ARBA" id="ARBA00004123"/>
    </source>
</evidence>
<dbReference type="Pfam" id="PF25458">
    <property type="entry name" value="INTS4_C"/>
    <property type="match status" value="1"/>
</dbReference>
<dbReference type="PANTHER" id="PTHR20938">
    <property type="entry name" value="INTEGRATOR COMPLEX SUBUNIT 4"/>
    <property type="match status" value="1"/>
</dbReference>
<dbReference type="GO" id="GO:0005634">
    <property type="term" value="C:nucleus"/>
    <property type="evidence" value="ECO:0007669"/>
    <property type="project" value="UniProtKB-SubCell"/>
</dbReference>
<accession>A0AAV9MKH6</accession>
<evidence type="ECO:0000259" key="3">
    <source>
        <dbReference type="Pfam" id="PF25458"/>
    </source>
</evidence>